<reference evidence="3" key="1">
    <citation type="submission" date="2015-02" db="EMBL/GenBank/DDBJ databases">
        <authorList>
            <person name="Chooi Y.-H."/>
        </authorList>
    </citation>
    <scope>NUCLEOTIDE SEQUENCE [LARGE SCALE GENOMIC DNA]</scope>
    <source>
        <strain evidence="3">strain Y</strain>
    </source>
</reference>
<dbReference type="Proteomes" id="UP000033187">
    <property type="component" value="Chromosome 1"/>
</dbReference>
<dbReference type="KEGG" id="fiy:BN1229_v1_0801"/>
<dbReference type="AlphaFoldDB" id="A0A0D6JCC9"/>
<dbReference type="KEGG" id="fil:BN1229_v1_0797"/>
<feature type="region of interest" description="Disordered" evidence="1">
    <location>
        <begin position="41"/>
        <end position="60"/>
    </location>
</feature>
<feature type="region of interest" description="Disordered" evidence="1">
    <location>
        <begin position="1"/>
        <end position="28"/>
    </location>
</feature>
<protein>
    <submittedName>
        <fullName evidence="2">Uncharacterized protein</fullName>
    </submittedName>
</protein>
<name>A0A0D6JCC9_9HYPH</name>
<keyword evidence="3" id="KW-1185">Reference proteome</keyword>
<dbReference type="EMBL" id="LN829119">
    <property type="protein sequence ID" value="CPR16422.1"/>
    <property type="molecule type" value="Genomic_DNA"/>
</dbReference>
<accession>A0A0D6JCC9</accession>
<evidence type="ECO:0000313" key="3">
    <source>
        <dbReference type="Proteomes" id="UP000033187"/>
    </source>
</evidence>
<evidence type="ECO:0000256" key="1">
    <source>
        <dbReference type="SAM" id="MobiDB-lite"/>
    </source>
</evidence>
<organism evidence="2 3">
    <name type="scientific">Candidatus Filomicrobium marinum</name>
    <dbReference type="NCBI Taxonomy" id="1608628"/>
    <lineage>
        <taxon>Bacteria</taxon>
        <taxon>Pseudomonadati</taxon>
        <taxon>Pseudomonadota</taxon>
        <taxon>Alphaproteobacteria</taxon>
        <taxon>Hyphomicrobiales</taxon>
        <taxon>Hyphomicrobiaceae</taxon>
        <taxon>Filomicrobium</taxon>
    </lineage>
</organism>
<proteinExistence type="predicted"/>
<sequence length="71" mass="7526">MIRPILQRGDASQETHRAHAVRAKSTSTATVSTIEKLVSPAAGREHSETLQHPAPGNHVNDGVTAACESWG</sequence>
<evidence type="ECO:0000313" key="2">
    <source>
        <dbReference type="EMBL" id="CPR16422.1"/>
    </source>
</evidence>
<gene>
    <name evidence="2" type="ORF">YBN1229_v1_0801</name>
</gene>